<name>A0ABR0QIJ1_GOSAR</name>
<sequence>MIDPRLIEMCYALVILWFFCGSQKLKVFTNTASILAHQEQALLLSILSLFIVPVHQQNNPPAPGTGKDVIRPLSKTKLGCGKNGCAMAMEDQQLQSPCGTPLVSRGTGIQSPLDPNCLFSD</sequence>
<evidence type="ECO:0000313" key="2">
    <source>
        <dbReference type="EMBL" id="KAK5839015.1"/>
    </source>
</evidence>
<evidence type="ECO:0000313" key="3">
    <source>
        <dbReference type="Proteomes" id="UP001358586"/>
    </source>
</evidence>
<feature type="signal peptide" evidence="1">
    <location>
        <begin position="1"/>
        <end position="24"/>
    </location>
</feature>
<organism evidence="2 3">
    <name type="scientific">Gossypium arboreum</name>
    <name type="common">Tree cotton</name>
    <name type="synonym">Gossypium nanking</name>
    <dbReference type="NCBI Taxonomy" id="29729"/>
    <lineage>
        <taxon>Eukaryota</taxon>
        <taxon>Viridiplantae</taxon>
        <taxon>Streptophyta</taxon>
        <taxon>Embryophyta</taxon>
        <taxon>Tracheophyta</taxon>
        <taxon>Spermatophyta</taxon>
        <taxon>Magnoliopsida</taxon>
        <taxon>eudicotyledons</taxon>
        <taxon>Gunneridae</taxon>
        <taxon>Pentapetalae</taxon>
        <taxon>rosids</taxon>
        <taxon>malvids</taxon>
        <taxon>Malvales</taxon>
        <taxon>Malvaceae</taxon>
        <taxon>Malvoideae</taxon>
        <taxon>Gossypium</taxon>
    </lineage>
</organism>
<reference evidence="2 3" key="1">
    <citation type="submission" date="2023-03" db="EMBL/GenBank/DDBJ databases">
        <title>WGS of Gossypium arboreum.</title>
        <authorList>
            <person name="Yu D."/>
        </authorList>
    </citation>
    <scope>NUCLEOTIDE SEQUENCE [LARGE SCALE GENOMIC DNA]</scope>
    <source>
        <tissue evidence="2">Leaf</tissue>
    </source>
</reference>
<accession>A0ABR0QIJ1</accession>
<dbReference type="Proteomes" id="UP001358586">
    <property type="component" value="Chromosome 3"/>
</dbReference>
<keyword evidence="1" id="KW-0732">Signal</keyword>
<evidence type="ECO:0008006" key="4">
    <source>
        <dbReference type="Google" id="ProtNLM"/>
    </source>
</evidence>
<gene>
    <name evidence="2" type="ORF">PVK06_007770</name>
</gene>
<comment type="caution">
    <text evidence="2">The sequence shown here is derived from an EMBL/GenBank/DDBJ whole genome shotgun (WGS) entry which is preliminary data.</text>
</comment>
<feature type="chain" id="PRO_5047088856" description="Secreted protein" evidence="1">
    <location>
        <begin position="25"/>
        <end position="121"/>
    </location>
</feature>
<evidence type="ECO:0000256" key="1">
    <source>
        <dbReference type="SAM" id="SignalP"/>
    </source>
</evidence>
<proteinExistence type="predicted"/>
<keyword evidence="3" id="KW-1185">Reference proteome</keyword>
<protein>
    <recommendedName>
        <fullName evidence="4">Secreted protein</fullName>
    </recommendedName>
</protein>
<dbReference type="EMBL" id="JARKNE010000003">
    <property type="protein sequence ID" value="KAK5839015.1"/>
    <property type="molecule type" value="Genomic_DNA"/>
</dbReference>